<evidence type="ECO:0000256" key="1">
    <source>
        <dbReference type="SAM" id="SignalP"/>
    </source>
</evidence>
<sequence>MTARRCAWALVLLGLALMLCGCQTTETVYVDRVAEVRPQVAASLLRCKAEPAPLGPAARQRDVAPYALDLAAAGRDCRRKLGSVARIVGATP</sequence>
<dbReference type="Proteomes" id="UP001223720">
    <property type="component" value="Chromosome"/>
</dbReference>
<feature type="chain" id="PRO_5043545153" description="Lipoprotein" evidence="1">
    <location>
        <begin position="25"/>
        <end position="92"/>
    </location>
</feature>
<dbReference type="EMBL" id="CP073633">
    <property type="protein sequence ID" value="WHQ68639.1"/>
    <property type="molecule type" value="Genomic_DNA"/>
</dbReference>
<protein>
    <recommendedName>
        <fullName evidence="4">Lipoprotein</fullName>
    </recommendedName>
</protein>
<dbReference type="AlphaFoldDB" id="A0AAX3WFD2"/>
<proteinExistence type="predicted"/>
<evidence type="ECO:0000313" key="3">
    <source>
        <dbReference type="Proteomes" id="UP001223720"/>
    </source>
</evidence>
<dbReference type="RefSeq" id="WP_283535244.1">
    <property type="nucleotide sequence ID" value="NZ_CP073633.1"/>
</dbReference>
<feature type="signal peptide" evidence="1">
    <location>
        <begin position="1"/>
        <end position="24"/>
    </location>
</feature>
<gene>
    <name evidence="2" type="ORF">KEC54_20050</name>
</gene>
<reference evidence="2" key="1">
    <citation type="journal article" date="2022" name="Biotechnol. Bioprocess Eng.">
        <title>Pan-genome Analysis Reveals Comparative Genomic Features of Central Metabolic Pathways in Methylorubrum extorquens.</title>
        <authorList>
            <person name="Lee G.M."/>
            <person name="Scott-Nevros Z.K."/>
            <person name="Lee S.-M."/>
            <person name="Kim D."/>
        </authorList>
    </citation>
    <scope>NUCLEOTIDE SEQUENCE</scope>
    <source>
        <strain evidence="2">ATCC 55366</strain>
    </source>
</reference>
<name>A0AAX3WFD2_METEX</name>
<dbReference type="PROSITE" id="PS51257">
    <property type="entry name" value="PROKAR_LIPOPROTEIN"/>
    <property type="match status" value="1"/>
</dbReference>
<organism evidence="2 3">
    <name type="scientific">Methylorubrum extorquens</name>
    <name type="common">Methylobacterium dichloromethanicum</name>
    <name type="synonym">Methylobacterium extorquens</name>
    <dbReference type="NCBI Taxonomy" id="408"/>
    <lineage>
        <taxon>Bacteria</taxon>
        <taxon>Pseudomonadati</taxon>
        <taxon>Pseudomonadota</taxon>
        <taxon>Alphaproteobacteria</taxon>
        <taxon>Hyphomicrobiales</taxon>
        <taxon>Methylobacteriaceae</taxon>
        <taxon>Methylorubrum</taxon>
    </lineage>
</organism>
<evidence type="ECO:0000313" key="2">
    <source>
        <dbReference type="EMBL" id="WHQ68639.1"/>
    </source>
</evidence>
<keyword evidence="1" id="KW-0732">Signal</keyword>
<evidence type="ECO:0008006" key="4">
    <source>
        <dbReference type="Google" id="ProtNLM"/>
    </source>
</evidence>
<accession>A0AAX3WFD2</accession>